<dbReference type="Gene3D" id="3.10.620.30">
    <property type="match status" value="1"/>
</dbReference>
<dbReference type="EMBL" id="JAGQDD010000005">
    <property type="protein sequence ID" value="MBQ0930839.1"/>
    <property type="molecule type" value="Genomic_DNA"/>
</dbReference>
<dbReference type="Pfam" id="PF06035">
    <property type="entry name" value="Peptidase_C93"/>
    <property type="match status" value="1"/>
</dbReference>
<accession>A0A940YJ58</accession>
<name>A0A940YJ58_9BURK</name>
<dbReference type="InterPro" id="IPR010319">
    <property type="entry name" value="Transglutaminase-like_Cys_pept"/>
</dbReference>
<evidence type="ECO:0000313" key="2">
    <source>
        <dbReference type="Proteomes" id="UP000676246"/>
    </source>
</evidence>
<sequence length="233" mass="25406">MDPRPHGLPVLSRQRSASLAWGLGGLLLALLLALRVDAGLAWDSQRLLRGAQPLGELALRNALAVQELVQQLPGRDEPGRIAAVNDFFNQRIGFRSDLDLYGVTDYWASPLETMARGAGDCEDFAIAKYFTLVAAGVSQKKLRLVYVRAMDLGLAVPHMVLAYYPTPDADPWVLDNLVPGLRPASARPDLTPVFSFNAEAIWEGVGSSPVKGSATERLSRWAAVLRKAREEGF</sequence>
<dbReference type="PANTHER" id="PTHR39327">
    <property type="match status" value="1"/>
</dbReference>
<evidence type="ECO:0000313" key="1">
    <source>
        <dbReference type="EMBL" id="MBQ0930839.1"/>
    </source>
</evidence>
<keyword evidence="2" id="KW-1185">Reference proteome</keyword>
<gene>
    <name evidence="1" type="ORF">KAK03_10095</name>
</gene>
<dbReference type="AlphaFoldDB" id="A0A940YJ58"/>
<dbReference type="PANTHER" id="PTHR39327:SF1">
    <property type="entry name" value="BLR5470 PROTEIN"/>
    <property type="match status" value="1"/>
</dbReference>
<reference evidence="1 2" key="1">
    <citation type="submission" date="2021-04" db="EMBL/GenBank/DDBJ databases">
        <title>The genome sequence of Ideonella sp. 3Y2.</title>
        <authorList>
            <person name="Liu Y."/>
        </authorList>
    </citation>
    <scope>NUCLEOTIDE SEQUENCE [LARGE SCALE GENOMIC DNA]</scope>
    <source>
        <strain evidence="1 2">3Y2</strain>
    </source>
</reference>
<proteinExistence type="predicted"/>
<dbReference type="RefSeq" id="WP_210853828.1">
    <property type="nucleotide sequence ID" value="NZ_JAGQDD010000005.1"/>
</dbReference>
<dbReference type="Proteomes" id="UP000676246">
    <property type="component" value="Unassembled WGS sequence"/>
</dbReference>
<organism evidence="1 2">
    <name type="scientific">Ideonella alba</name>
    <dbReference type="NCBI Taxonomy" id="2824118"/>
    <lineage>
        <taxon>Bacteria</taxon>
        <taxon>Pseudomonadati</taxon>
        <taxon>Pseudomonadota</taxon>
        <taxon>Betaproteobacteria</taxon>
        <taxon>Burkholderiales</taxon>
        <taxon>Sphaerotilaceae</taxon>
        <taxon>Ideonella</taxon>
    </lineage>
</organism>
<protein>
    <submittedName>
        <fullName evidence="1">Transglutaminase-like cysteine peptidase</fullName>
    </submittedName>
</protein>
<dbReference type="InterPro" id="IPR038765">
    <property type="entry name" value="Papain-like_cys_pep_sf"/>
</dbReference>
<comment type="caution">
    <text evidence="1">The sequence shown here is derived from an EMBL/GenBank/DDBJ whole genome shotgun (WGS) entry which is preliminary data.</text>
</comment>
<dbReference type="SUPFAM" id="SSF54001">
    <property type="entry name" value="Cysteine proteinases"/>
    <property type="match status" value="1"/>
</dbReference>